<dbReference type="Proteomes" id="UP000501518">
    <property type="component" value="Chromosome"/>
</dbReference>
<organism evidence="4 5">
    <name type="scientific">Brevibacterium luteolum</name>
    <dbReference type="NCBI Taxonomy" id="199591"/>
    <lineage>
        <taxon>Bacteria</taxon>
        <taxon>Bacillati</taxon>
        <taxon>Actinomycetota</taxon>
        <taxon>Actinomycetes</taxon>
        <taxon>Micrococcales</taxon>
        <taxon>Brevibacteriaceae</taxon>
        <taxon>Brevibacterium</taxon>
    </lineage>
</organism>
<dbReference type="GO" id="GO:0004764">
    <property type="term" value="F:shikimate 3-dehydrogenase (NADP+) activity"/>
    <property type="evidence" value="ECO:0007669"/>
    <property type="project" value="InterPro"/>
</dbReference>
<keyword evidence="2" id="KW-0057">Aromatic amino acid biosynthesis</keyword>
<dbReference type="AlphaFoldDB" id="A0A6G8KUJ2"/>
<evidence type="ECO:0000256" key="2">
    <source>
        <dbReference type="ARBA" id="ARBA00023141"/>
    </source>
</evidence>
<dbReference type="GO" id="GO:0050661">
    <property type="term" value="F:NADP binding"/>
    <property type="evidence" value="ECO:0007669"/>
    <property type="project" value="TreeGrafter"/>
</dbReference>
<dbReference type="GO" id="GO:0019632">
    <property type="term" value="P:shikimate metabolic process"/>
    <property type="evidence" value="ECO:0007669"/>
    <property type="project" value="TreeGrafter"/>
</dbReference>
<dbReference type="KEGG" id="blut:EW640_02645"/>
<dbReference type="PANTHER" id="PTHR21089">
    <property type="entry name" value="SHIKIMATE DEHYDROGENASE"/>
    <property type="match status" value="1"/>
</dbReference>
<evidence type="ECO:0000256" key="1">
    <source>
        <dbReference type="ARBA" id="ARBA00004871"/>
    </source>
</evidence>
<name>A0A6G8KUJ2_9MICO</name>
<sequence length="293" mass="30322">MTGITAAVLGSPIAHSLSPVLHTAGYRALGIAEASSYGRFEVTEDQLAAFLAEHPEHTGFSLTMPLKTELVRLAADRSWHSDETAAQTGAANTLIRHPDGQRIANTDVIGIVEAIAECQPAATDTAAILGSGATAASAVAALHRLGVAALDLYARRPERARGAADLASRLGMQAAIHPLADYQPGQCPLTVSTLPAGALSPESFSWPDSVDAATVLLDVAYAAGGYSVGADIAAHGGQAIAGERMLIHQAVEQQLLFAAAAGFDAPPQTWRPRLAAAMTEALRTAHTAKGDRR</sequence>
<evidence type="ECO:0000259" key="3">
    <source>
        <dbReference type="Pfam" id="PF08501"/>
    </source>
</evidence>
<protein>
    <submittedName>
        <fullName evidence="4">Shikimate dehydrogenase</fullName>
    </submittedName>
</protein>
<dbReference type="InterPro" id="IPR046346">
    <property type="entry name" value="Aminoacid_DH-like_N_sf"/>
</dbReference>
<comment type="pathway">
    <text evidence="1">Metabolic intermediate biosynthesis; chorismate biosynthesis; chorismate from D-erythrose 4-phosphate and phosphoenolpyruvate: step 4/7.</text>
</comment>
<dbReference type="Pfam" id="PF08501">
    <property type="entry name" value="Shikimate_dh_N"/>
    <property type="match status" value="1"/>
</dbReference>
<dbReference type="RefSeq" id="WP_165882823.1">
    <property type="nucleotide sequence ID" value="NZ_CP035810.1"/>
</dbReference>
<dbReference type="InterPro" id="IPR036291">
    <property type="entry name" value="NAD(P)-bd_dom_sf"/>
</dbReference>
<gene>
    <name evidence="4" type="ORF">EW640_02645</name>
</gene>
<dbReference type="Gene3D" id="3.40.50.720">
    <property type="entry name" value="NAD(P)-binding Rossmann-like Domain"/>
    <property type="match status" value="1"/>
</dbReference>
<proteinExistence type="predicted"/>
<dbReference type="PANTHER" id="PTHR21089:SF1">
    <property type="entry name" value="BIFUNCTIONAL 3-DEHYDROQUINATE DEHYDRATASE_SHIKIMATE DEHYDROGENASE, CHLOROPLASTIC"/>
    <property type="match status" value="1"/>
</dbReference>
<reference evidence="4 5" key="1">
    <citation type="submission" date="2019-02" db="EMBL/GenBank/DDBJ databases">
        <title>Complete Genome Sequence and Methylome Analysis of Brevibacterium luteolum NEB1784.</title>
        <authorList>
            <person name="Fomenkov A."/>
            <person name="Roberts R.J."/>
        </authorList>
    </citation>
    <scope>NUCLEOTIDE SEQUENCE [LARGE SCALE GENOMIC DNA]</scope>
    <source>
        <strain evidence="4 5">NEB1784</strain>
    </source>
</reference>
<evidence type="ECO:0000313" key="5">
    <source>
        <dbReference type="Proteomes" id="UP000501518"/>
    </source>
</evidence>
<dbReference type="InterPro" id="IPR013708">
    <property type="entry name" value="Shikimate_DH-bd_N"/>
</dbReference>
<dbReference type="Gene3D" id="3.40.50.10860">
    <property type="entry name" value="Leucine Dehydrogenase, chain A, domain 1"/>
    <property type="match status" value="1"/>
</dbReference>
<keyword evidence="2" id="KW-0028">Amino-acid biosynthesis</keyword>
<dbReference type="InterPro" id="IPR022893">
    <property type="entry name" value="Shikimate_DH_fam"/>
</dbReference>
<dbReference type="GO" id="GO:0009073">
    <property type="term" value="P:aromatic amino acid family biosynthetic process"/>
    <property type="evidence" value="ECO:0007669"/>
    <property type="project" value="UniProtKB-KW"/>
</dbReference>
<feature type="domain" description="Shikimate dehydrogenase substrate binding N-terminal" evidence="3">
    <location>
        <begin position="8"/>
        <end position="94"/>
    </location>
</feature>
<dbReference type="GO" id="GO:0005829">
    <property type="term" value="C:cytosol"/>
    <property type="evidence" value="ECO:0007669"/>
    <property type="project" value="TreeGrafter"/>
</dbReference>
<accession>A0A6G8KUJ2</accession>
<dbReference type="SUPFAM" id="SSF51735">
    <property type="entry name" value="NAD(P)-binding Rossmann-fold domains"/>
    <property type="match status" value="1"/>
</dbReference>
<dbReference type="SUPFAM" id="SSF53223">
    <property type="entry name" value="Aminoacid dehydrogenase-like, N-terminal domain"/>
    <property type="match status" value="1"/>
</dbReference>
<dbReference type="GO" id="GO:0009423">
    <property type="term" value="P:chorismate biosynthetic process"/>
    <property type="evidence" value="ECO:0007669"/>
    <property type="project" value="TreeGrafter"/>
</dbReference>
<dbReference type="EMBL" id="CP035810">
    <property type="protein sequence ID" value="QIN28293.1"/>
    <property type="molecule type" value="Genomic_DNA"/>
</dbReference>
<evidence type="ECO:0000313" key="4">
    <source>
        <dbReference type="EMBL" id="QIN28293.1"/>
    </source>
</evidence>